<gene>
    <name evidence="3" type="primary">LOC113467960</name>
</gene>
<evidence type="ECO:0000313" key="2">
    <source>
        <dbReference type="Proteomes" id="UP000079169"/>
    </source>
</evidence>
<dbReference type="Pfam" id="PF00476">
    <property type="entry name" value="DNA_pol_A"/>
    <property type="match status" value="1"/>
</dbReference>
<protein>
    <submittedName>
        <fullName evidence="3">DNA polymerase nu-like</fullName>
    </submittedName>
</protein>
<dbReference type="Proteomes" id="UP000079169">
    <property type="component" value="Unplaced"/>
</dbReference>
<dbReference type="SMART" id="SM00482">
    <property type="entry name" value="POLAc"/>
    <property type="match status" value="1"/>
</dbReference>
<keyword evidence="2" id="KW-1185">Reference proteome</keyword>
<dbReference type="AlphaFoldDB" id="A0A3Q0J021"/>
<dbReference type="KEGG" id="dci:113467960"/>
<evidence type="ECO:0000313" key="3">
    <source>
        <dbReference type="RefSeq" id="XP_026680298.1"/>
    </source>
</evidence>
<dbReference type="STRING" id="121845.A0A3Q0J021"/>
<feature type="domain" description="DNA-directed DNA polymerase family A palm" evidence="1">
    <location>
        <begin position="71"/>
        <end position="238"/>
    </location>
</feature>
<reference evidence="3" key="1">
    <citation type="submission" date="2025-08" db="UniProtKB">
        <authorList>
            <consortium name="RefSeq"/>
        </authorList>
    </citation>
    <scope>IDENTIFICATION</scope>
</reference>
<proteinExistence type="predicted"/>
<dbReference type="FunFam" id="1.10.150.20:FF:000070">
    <property type="entry name" value="DNA polymerase I, putative"/>
    <property type="match status" value="1"/>
</dbReference>
<dbReference type="InterPro" id="IPR001098">
    <property type="entry name" value="DNA-dir_DNA_pol_A_palm_dom"/>
</dbReference>
<dbReference type="GO" id="GO:0003887">
    <property type="term" value="F:DNA-directed DNA polymerase activity"/>
    <property type="evidence" value="ECO:0007669"/>
    <property type="project" value="InterPro"/>
</dbReference>
<dbReference type="InterPro" id="IPR002298">
    <property type="entry name" value="DNA_polymerase_A"/>
</dbReference>
<organism evidence="2 3">
    <name type="scientific">Diaphorina citri</name>
    <name type="common">Asian citrus psyllid</name>
    <dbReference type="NCBI Taxonomy" id="121845"/>
    <lineage>
        <taxon>Eukaryota</taxon>
        <taxon>Metazoa</taxon>
        <taxon>Ecdysozoa</taxon>
        <taxon>Arthropoda</taxon>
        <taxon>Hexapoda</taxon>
        <taxon>Insecta</taxon>
        <taxon>Pterygota</taxon>
        <taxon>Neoptera</taxon>
        <taxon>Paraneoptera</taxon>
        <taxon>Hemiptera</taxon>
        <taxon>Sternorrhyncha</taxon>
        <taxon>Psylloidea</taxon>
        <taxon>Psyllidae</taxon>
        <taxon>Diaphorininae</taxon>
        <taxon>Diaphorina</taxon>
    </lineage>
</organism>
<dbReference type="Gene3D" id="1.10.150.20">
    <property type="entry name" value="5' to 3' exonuclease, C-terminal subdomain"/>
    <property type="match status" value="1"/>
</dbReference>
<accession>A0A3Q0J021</accession>
<dbReference type="InterPro" id="IPR043502">
    <property type="entry name" value="DNA/RNA_pol_sf"/>
</dbReference>
<dbReference type="PRINTS" id="PR00868">
    <property type="entry name" value="DNAPOLI"/>
</dbReference>
<evidence type="ECO:0000259" key="1">
    <source>
        <dbReference type="SMART" id="SM00482"/>
    </source>
</evidence>
<dbReference type="PANTHER" id="PTHR10133">
    <property type="entry name" value="DNA POLYMERASE I"/>
    <property type="match status" value="1"/>
</dbReference>
<dbReference type="SUPFAM" id="SSF56672">
    <property type="entry name" value="DNA/RNA polymerases"/>
    <property type="match status" value="1"/>
</dbReference>
<dbReference type="GO" id="GO:0006261">
    <property type="term" value="P:DNA-templated DNA replication"/>
    <property type="evidence" value="ECO:0007669"/>
    <property type="project" value="InterPro"/>
</dbReference>
<dbReference type="GeneID" id="113467960"/>
<dbReference type="PaxDb" id="121845-A0A3Q0J021"/>
<dbReference type="GO" id="GO:0003677">
    <property type="term" value="F:DNA binding"/>
    <property type="evidence" value="ECO:0007669"/>
    <property type="project" value="InterPro"/>
</dbReference>
<dbReference type="GO" id="GO:0006302">
    <property type="term" value="P:double-strand break repair"/>
    <property type="evidence" value="ECO:0007669"/>
    <property type="project" value="TreeGrafter"/>
</dbReference>
<sequence length="238" mass="27124">MGQSEMKQHWNQLDSLQSRCLNHLLLKTISDDLSGRRIHTQFSTHTQTGRIFTVKPNLQTTPKQLTIRGVDFDPRNAFVAAEGCVLICADFKQIELRVLTHLSQDKELKTAIESEDDVFKSIASQWHRRPLAEITEDTRTQTKSIVYAIIYGMGPRTLAAKLDLSLEEAADLYVSFKRKYADIETFCNRVVAECRQNGYVRTLCGRRRYIEDINASDNKAKGKFTTTHISIFLQGALP</sequence>
<dbReference type="RefSeq" id="XP_026680298.1">
    <property type="nucleotide sequence ID" value="XM_026824497.1"/>
</dbReference>
<dbReference type="PANTHER" id="PTHR10133:SF62">
    <property type="entry name" value="DNA POLYMERASE THETA"/>
    <property type="match status" value="1"/>
</dbReference>
<name>A0A3Q0J021_DIACI</name>